<reference evidence="1 2" key="1">
    <citation type="submission" date="2021-06" db="EMBL/GenBank/DDBJ databases">
        <title>Caerostris darwini draft genome.</title>
        <authorList>
            <person name="Kono N."/>
            <person name="Arakawa K."/>
        </authorList>
    </citation>
    <scope>NUCLEOTIDE SEQUENCE [LARGE SCALE GENOMIC DNA]</scope>
</reference>
<name>A0AAV4WNI8_9ARAC</name>
<proteinExistence type="predicted"/>
<evidence type="ECO:0000313" key="1">
    <source>
        <dbReference type="EMBL" id="GIY84137.1"/>
    </source>
</evidence>
<dbReference type="Proteomes" id="UP001054837">
    <property type="component" value="Unassembled WGS sequence"/>
</dbReference>
<accession>A0AAV4WNI8</accession>
<dbReference type="EMBL" id="BPLQ01014901">
    <property type="protein sequence ID" value="GIY84137.1"/>
    <property type="molecule type" value="Genomic_DNA"/>
</dbReference>
<organism evidence="1 2">
    <name type="scientific">Caerostris darwini</name>
    <dbReference type="NCBI Taxonomy" id="1538125"/>
    <lineage>
        <taxon>Eukaryota</taxon>
        <taxon>Metazoa</taxon>
        <taxon>Ecdysozoa</taxon>
        <taxon>Arthropoda</taxon>
        <taxon>Chelicerata</taxon>
        <taxon>Arachnida</taxon>
        <taxon>Araneae</taxon>
        <taxon>Araneomorphae</taxon>
        <taxon>Entelegynae</taxon>
        <taxon>Araneoidea</taxon>
        <taxon>Araneidae</taxon>
        <taxon>Caerostris</taxon>
    </lineage>
</organism>
<keyword evidence="2" id="KW-1185">Reference proteome</keyword>
<comment type="caution">
    <text evidence="1">The sequence shown here is derived from an EMBL/GenBank/DDBJ whole genome shotgun (WGS) entry which is preliminary data.</text>
</comment>
<gene>
    <name evidence="1" type="ORF">CDAR_506301</name>
</gene>
<dbReference type="AlphaFoldDB" id="A0AAV4WNI8"/>
<evidence type="ECO:0000313" key="2">
    <source>
        <dbReference type="Proteomes" id="UP001054837"/>
    </source>
</evidence>
<protein>
    <submittedName>
        <fullName evidence="1">Uncharacterized protein</fullName>
    </submittedName>
</protein>
<sequence length="37" mass="4441">MDDVFKEMEKRRGDIRCGSRGRKGLRYGIRKGWELIK</sequence>
<feature type="non-terminal residue" evidence="1">
    <location>
        <position position="37"/>
    </location>
</feature>